<dbReference type="Proteomes" id="UP000015101">
    <property type="component" value="Unassembled WGS sequence"/>
</dbReference>
<dbReference type="EnsemblMetazoa" id="HelroT184051">
    <property type="protein sequence ID" value="HelroP184051"/>
    <property type="gene ID" value="HelroG184051"/>
</dbReference>
<keyword evidence="4" id="KW-1185">Reference proteome</keyword>
<proteinExistence type="predicted"/>
<dbReference type="CDD" id="cd16448">
    <property type="entry name" value="RING-H2"/>
    <property type="match status" value="1"/>
</dbReference>
<sequence>MMPDAITIACQSITDLFDVIKFDTDNPQSENENVPFLYTNHPESQQNNNDSSQQLNSSQHQQTSNNDQQQSVNPNNGTEPLRLNPEWIAKAHRPEIFYQLLHTYSARVLEWLTSLILNDPDHDVTRYKFGILHREINLLLTETLSVENILENFLLEFYQQLKNKHENVLFDAVWNLRWLSLTKCKFSESLKDFELFQINFESVERDFKPESFQKEFFKFISEVCNKYLRNKSIVKLQRSCSLPDLKHAKQHYSLKLSQLFNHSKLLKSKEKKRPHPYFTVNLNELTALQQSNKNASTEHNYGDINNKNINDTKSSQGSSSSRHIPLEPPVFFISHYFAMLGEVHKYLLELMADGYLADENMTYIPVDPLGNFREEPELGEEGEIEMNPDEIDRYLPAQVFTDQATIFRVSKDTNRDDDAVVTDVETETVCCNIDILHSSRDVEEGNIYEKCKLSANGNKHSNKSEVYRQLPCGHVFHKTCCDEWLKNEDKLK</sequence>
<dbReference type="GeneID" id="20209325"/>
<accession>T1FKH6</accession>
<dbReference type="HOGENOM" id="CLU_554646_0_0_1"/>
<organism evidence="3 4">
    <name type="scientific">Helobdella robusta</name>
    <name type="common">Californian leech</name>
    <dbReference type="NCBI Taxonomy" id="6412"/>
    <lineage>
        <taxon>Eukaryota</taxon>
        <taxon>Metazoa</taxon>
        <taxon>Spiralia</taxon>
        <taxon>Lophotrochozoa</taxon>
        <taxon>Annelida</taxon>
        <taxon>Clitellata</taxon>
        <taxon>Hirudinea</taxon>
        <taxon>Rhynchobdellida</taxon>
        <taxon>Glossiphoniidae</taxon>
        <taxon>Helobdella</taxon>
    </lineage>
</organism>
<dbReference type="OrthoDB" id="21204at2759"/>
<feature type="region of interest" description="Disordered" evidence="1">
    <location>
        <begin position="28"/>
        <end position="82"/>
    </location>
</feature>
<feature type="compositionally biased region" description="Low complexity" evidence="1">
    <location>
        <begin position="44"/>
        <end position="73"/>
    </location>
</feature>
<gene>
    <name evidence="3" type="primary">20209325</name>
    <name evidence="2" type="ORF">HELRODRAFT_184051</name>
</gene>
<evidence type="ECO:0000313" key="3">
    <source>
        <dbReference type="EnsemblMetazoa" id="HelroP184051"/>
    </source>
</evidence>
<reference evidence="4" key="1">
    <citation type="submission" date="2012-12" db="EMBL/GenBank/DDBJ databases">
        <authorList>
            <person name="Hellsten U."/>
            <person name="Grimwood J."/>
            <person name="Chapman J.A."/>
            <person name="Shapiro H."/>
            <person name="Aerts A."/>
            <person name="Otillar R.P."/>
            <person name="Terry A.Y."/>
            <person name="Boore J.L."/>
            <person name="Simakov O."/>
            <person name="Marletaz F."/>
            <person name="Cho S.-J."/>
            <person name="Edsinger-Gonzales E."/>
            <person name="Havlak P."/>
            <person name="Kuo D.-H."/>
            <person name="Larsson T."/>
            <person name="Lv J."/>
            <person name="Arendt D."/>
            <person name="Savage R."/>
            <person name="Osoegawa K."/>
            <person name="de Jong P."/>
            <person name="Lindberg D.R."/>
            <person name="Seaver E.C."/>
            <person name="Weisblat D.A."/>
            <person name="Putnam N.H."/>
            <person name="Grigoriev I.V."/>
            <person name="Rokhsar D.S."/>
        </authorList>
    </citation>
    <scope>NUCLEOTIDE SEQUENCE</scope>
</reference>
<dbReference type="InParanoid" id="T1FKH6"/>
<dbReference type="Gene3D" id="3.30.40.10">
    <property type="entry name" value="Zinc/RING finger domain, C3HC4 (zinc finger)"/>
    <property type="match status" value="1"/>
</dbReference>
<feature type="region of interest" description="Disordered" evidence="1">
    <location>
        <begin position="293"/>
        <end position="321"/>
    </location>
</feature>
<dbReference type="RefSeq" id="XP_009013227.1">
    <property type="nucleotide sequence ID" value="XM_009014979.1"/>
</dbReference>
<dbReference type="GO" id="GO:0061630">
    <property type="term" value="F:ubiquitin protein ligase activity"/>
    <property type="evidence" value="ECO:0000318"/>
    <property type="project" value="GO_Central"/>
</dbReference>
<reference evidence="2 4" key="2">
    <citation type="journal article" date="2013" name="Nature">
        <title>Insights into bilaterian evolution from three spiralian genomes.</title>
        <authorList>
            <person name="Simakov O."/>
            <person name="Marletaz F."/>
            <person name="Cho S.J."/>
            <person name="Edsinger-Gonzales E."/>
            <person name="Havlak P."/>
            <person name="Hellsten U."/>
            <person name="Kuo D.H."/>
            <person name="Larsson T."/>
            <person name="Lv J."/>
            <person name="Arendt D."/>
            <person name="Savage R."/>
            <person name="Osoegawa K."/>
            <person name="de Jong P."/>
            <person name="Grimwood J."/>
            <person name="Chapman J.A."/>
            <person name="Shapiro H."/>
            <person name="Aerts A."/>
            <person name="Otillar R.P."/>
            <person name="Terry A.Y."/>
            <person name="Boore J.L."/>
            <person name="Grigoriev I.V."/>
            <person name="Lindberg D.R."/>
            <person name="Seaver E.C."/>
            <person name="Weisblat D.A."/>
            <person name="Putnam N.H."/>
            <person name="Rokhsar D.S."/>
        </authorList>
    </citation>
    <scope>NUCLEOTIDE SEQUENCE</scope>
</reference>
<evidence type="ECO:0000313" key="2">
    <source>
        <dbReference type="EMBL" id="ESO08675.1"/>
    </source>
</evidence>
<dbReference type="EMBL" id="KB096076">
    <property type="protein sequence ID" value="ESO08675.1"/>
    <property type="molecule type" value="Genomic_DNA"/>
</dbReference>
<dbReference type="SUPFAM" id="SSF57850">
    <property type="entry name" value="RING/U-box"/>
    <property type="match status" value="1"/>
</dbReference>
<dbReference type="EMBL" id="AMQM01009164">
    <property type="status" value="NOT_ANNOTATED_CDS"/>
    <property type="molecule type" value="Genomic_DNA"/>
</dbReference>
<dbReference type="InterPro" id="IPR013083">
    <property type="entry name" value="Znf_RING/FYVE/PHD"/>
</dbReference>
<dbReference type="GO" id="GO:0006511">
    <property type="term" value="P:ubiquitin-dependent protein catabolic process"/>
    <property type="evidence" value="ECO:0000318"/>
    <property type="project" value="GO_Central"/>
</dbReference>
<evidence type="ECO:0000256" key="1">
    <source>
        <dbReference type="SAM" id="MobiDB-lite"/>
    </source>
</evidence>
<dbReference type="AlphaFoldDB" id="T1FKH6"/>
<reference evidence="3" key="3">
    <citation type="submission" date="2015-06" db="UniProtKB">
        <authorList>
            <consortium name="EnsemblMetazoa"/>
        </authorList>
    </citation>
    <scope>IDENTIFICATION</scope>
</reference>
<name>T1FKH6_HELRO</name>
<evidence type="ECO:0000313" key="4">
    <source>
        <dbReference type="Proteomes" id="UP000015101"/>
    </source>
</evidence>
<protein>
    <submittedName>
        <fullName evidence="2 3">Uncharacterized protein</fullName>
    </submittedName>
</protein>
<dbReference type="KEGG" id="hro:HELRODRAFT_184051"/>
<dbReference type="CTD" id="20209325"/>
<dbReference type="GO" id="GO:0005737">
    <property type="term" value="C:cytoplasm"/>
    <property type="evidence" value="ECO:0000318"/>
    <property type="project" value="GO_Central"/>
</dbReference>